<organism evidence="1 2">
    <name type="scientific">Cichorium intybus</name>
    <name type="common">Chicory</name>
    <dbReference type="NCBI Taxonomy" id="13427"/>
    <lineage>
        <taxon>Eukaryota</taxon>
        <taxon>Viridiplantae</taxon>
        <taxon>Streptophyta</taxon>
        <taxon>Embryophyta</taxon>
        <taxon>Tracheophyta</taxon>
        <taxon>Spermatophyta</taxon>
        <taxon>Magnoliopsida</taxon>
        <taxon>eudicotyledons</taxon>
        <taxon>Gunneridae</taxon>
        <taxon>Pentapetalae</taxon>
        <taxon>asterids</taxon>
        <taxon>campanulids</taxon>
        <taxon>Asterales</taxon>
        <taxon>Asteraceae</taxon>
        <taxon>Cichorioideae</taxon>
        <taxon>Cichorieae</taxon>
        <taxon>Cichoriinae</taxon>
        <taxon>Cichorium</taxon>
    </lineage>
</organism>
<comment type="caution">
    <text evidence="1">The sequence shown here is derived from an EMBL/GenBank/DDBJ whole genome shotgun (WGS) entry which is preliminary data.</text>
</comment>
<dbReference type="EMBL" id="CM042009">
    <property type="protein sequence ID" value="KAI3792098.1"/>
    <property type="molecule type" value="Genomic_DNA"/>
</dbReference>
<proteinExistence type="predicted"/>
<keyword evidence="2" id="KW-1185">Reference proteome</keyword>
<reference evidence="2" key="1">
    <citation type="journal article" date="2022" name="Mol. Ecol. Resour.">
        <title>The genomes of chicory, endive, great burdock and yacon provide insights into Asteraceae palaeo-polyploidization history and plant inulin production.</title>
        <authorList>
            <person name="Fan W."/>
            <person name="Wang S."/>
            <person name="Wang H."/>
            <person name="Wang A."/>
            <person name="Jiang F."/>
            <person name="Liu H."/>
            <person name="Zhao H."/>
            <person name="Xu D."/>
            <person name="Zhang Y."/>
        </authorList>
    </citation>
    <scope>NUCLEOTIDE SEQUENCE [LARGE SCALE GENOMIC DNA]</scope>
    <source>
        <strain evidence="2">cv. Punajuju</strain>
    </source>
</reference>
<protein>
    <submittedName>
        <fullName evidence="1">Uncharacterized protein</fullName>
    </submittedName>
</protein>
<name>A0ACB9H8B0_CICIN</name>
<dbReference type="Proteomes" id="UP001055811">
    <property type="component" value="Linkage Group LG01"/>
</dbReference>
<reference evidence="1 2" key="2">
    <citation type="journal article" date="2022" name="Mol. Ecol. Resour.">
        <title>The genomes of chicory, endive, great burdock and yacon provide insights into Asteraceae paleo-polyploidization history and plant inulin production.</title>
        <authorList>
            <person name="Fan W."/>
            <person name="Wang S."/>
            <person name="Wang H."/>
            <person name="Wang A."/>
            <person name="Jiang F."/>
            <person name="Liu H."/>
            <person name="Zhao H."/>
            <person name="Xu D."/>
            <person name="Zhang Y."/>
        </authorList>
    </citation>
    <scope>NUCLEOTIDE SEQUENCE [LARGE SCALE GENOMIC DNA]</scope>
    <source>
        <strain evidence="2">cv. Punajuju</strain>
        <tissue evidence="1">Leaves</tissue>
    </source>
</reference>
<sequence length="70" mass="8308">MFTHDLRLPFIYTSYSSSSSSPYTYFTEQPIRGFRHKERCVPQIDQESESSDDEIVRKLCRLEETSPDRN</sequence>
<gene>
    <name evidence="1" type="ORF">L2E82_05968</name>
</gene>
<evidence type="ECO:0000313" key="1">
    <source>
        <dbReference type="EMBL" id="KAI3792098.1"/>
    </source>
</evidence>
<evidence type="ECO:0000313" key="2">
    <source>
        <dbReference type="Proteomes" id="UP001055811"/>
    </source>
</evidence>
<accession>A0ACB9H8B0</accession>